<evidence type="ECO:0000313" key="1">
    <source>
        <dbReference type="EMBL" id="MPC10795.1"/>
    </source>
</evidence>
<evidence type="ECO:0000313" key="2">
    <source>
        <dbReference type="Proteomes" id="UP000324222"/>
    </source>
</evidence>
<comment type="caution">
    <text evidence="1">The sequence shown here is derived from an EMBL/GenBank/DDBJ whole genome shotgun (WGS) entry which is preliminary data.</text>
</comment>
<organism evidence="1 2">
    <name type="scientific">Portunus trituberculatus</name>
    <name type="common">Swimming crab</name>
    <name type="synonym">Neptunus trituberculatus</name>
    <dbReference type="NCBI Taxonomy" id="210409"/>
    <lineage>
        <taxon>Eukaryota</taxon>
        <taxon>Metazoa</taxon>
        <taxon>Ecdysozoa</taxon>
        <taxon>Arthropoda</taxon>
        <taxon>Crustacea</taxon>
        <taxon>Multicrustacea</taxon>
        <taxon>Malacostraca</taxon>
        <taxon>Eumalacostraca</taxon>
        <taxon>Eucarida</taxon>
        <taxon>Decapoda</taxon>
        <taxon>Pleocyemata</taxon>
        <taxon>Brachyura</taxon>
        <taxon>Eubrachyura</taxon>
        <taxon>Portunoidea</taxon>
        <taxon>Portunidae</taxon>
        <taxon>Portuninae</taxon>
        <taxon>Portunus</taxon>
    </lineage>
</organism>
<accession>A0A5B7CNQ0</accession>
<sequence>MSTYLKRKVFQVTHKYYGECVASAFLTLPNKTRQTGNKPGSVPALSATRKLIEQPNNFLVTIFKKCKGSGLFYGPLAVRGSPSGRLGWVCLVRRRRGASEGSPCISGAPYVSVAASHIPVFVHGGAHVAHQAPLTPGPLPRKHGSELLLSTQSRGFVSRDFTRLSQEMPGAVVVGGAWRACSEAAWLGQGSRSPPRPAALSPCLGPPLWGLPAAPLSHYH</sequence>
<keyword evidence="2" id="KW-1185">Reference proteome</keyword>
<dbReference type="Proteomes" id="UP000324222">
    <property type="component" value="Unassembled WGS sequence"/>
</dbReference>
<reference evidence="1 2" key="1">
    <citation type="submission" date="2019-05" db="EMBL/GenBank/DDBJ databases">
        <title>Another draft genome of Portunus trituberculatus and its Hox gene families provides insights of decapod evolution.</title>
        <authorList>
            <person name="Jeong J.-H."/>
            <person name="Song I."/>
            <person name="Kim S."/>
            <person name="Choi T."/>
            <person name="Kim D."/>
            <person name="Ryu S."/>
            <person name="Kim W."/>
        </authorList>
    </citation>
    <scope>NUCLEOTIDE SEQUENCE [LARGE SCALE GENOMIC DNA]</scope>
    <source>
        <tissue evidence="1">Muscle</tissue>
    </source>
</reference>
<name>A0A5B7CNQ0_PORTR</name>
<dbReference type="AlphaFoldDB" id="A0A5B7CNQ0"/>
<gene>
    <name evidence="1" type="ORF">E2C01_003435</name>
</gene>
<dbReference type="EMBL" id="VSRR010000131">
    <property type="protein sequence ID" value="MPC10795.1"/>
    <property type="molecule type" value="Genomic_DNA"/>
</dbReference>
<proteinExistence type="predicted"/>
<protein>
    <submittedName>
        <fullName evidence="1">Uncharacterized protein</fullName>
    </submittedName>
</protein>